<dbReference type="Proteomes" id="UP000037425">
    <property type="component" value="Unassembled WGS sequence"/>
</dbReference>
<dbReference type="GO" id="GO:0015074">
    <property type="term" value="P:DNA integration"/>
    <property type="evidence" value="ECO:0007669"/>
    <property type="project" value="InterPro"/>
</dbReference>
<dbReference type="Gene3D" id="1.10.443.10">
    <property type="entry name" value="Intergrase catalytic core"/>
    <property type="match status" value="1"/>
</dbReference>
<dbReference type="SUPFAM" id="SSF56349">
    <property type="entry name" value="DNA breaking-rejoining enzymes"/>
    <property type="match status" value="1"/>
</dbReference>
<evidence type="ECO:0000259" key="2">
    <source>
        <dbReference type="PROSITE" id="PS51898"/>
    </source>
</evidence>
<accession>A0A0L8BD62</accession>
<dbReference type="PROSITE" id="PS51898">
    <property type="entry name" value="TYR_RECOMBINASE"/>
    <property type="match status" value="1"/>
</dbReference>
<keyword evidence="1" id="KW-0233">DNA recombination</keyword>
<name>A0A0L8BD62_ENSAD</name>
<dbReference type="GO" id="GO:0003677">
    <property type="term" value="F:DNA binding"/>
    <property type="evidence" value="ECO:0007669"/>
    <property type="project" value="InterPro"/>
</dbReference>
<evidence type="ECO:0000256" key="1">
    <source>
        <dbReference type="ARBA" id="ARBA00023172"/>
    </source>
</evidence>
<dbReference type="InterPro" id="IPR011010">
    <property type="entry name" value="DNA_brk_join_enz"/>
</dbReference>
<gene>
    <name evidence="3" type="ORF">AC244_33405</name>
</gene>
<sequence>MGTVAEKSGNRHARLRGKFVEVPKYSPYALRHYFASKLTEKGKVLKLIQTCMGHADIQVPLNVMGTY</sequence>
<reference evidence="4" key="1">
    <citation type="submission" date="2015-07" db="EMBL/GenBank/DDBJ databases">
        <title>Whole genome sequence of an Ensifer adhaerens strain isolated from a cave pool in the Wind Cave National Park.</title>
        <authorList>
            <person name="Eng W.W.H."/>
            <person name="Gan H.M."/>
            <person name="Barton H.A."/>
            <person name="Savka M.A."/>
        </authorList>
    </citation>
    <scope>NUCLEOTIDE SEQUENCE [LARGE SCALE GENOMIC DNA]</scope>
    <source>
        <strain evidence="4">SD006</strain>
    </source>
</reference>
<dbReference type="GO" id="GO:0006310">
    <property type="term" value="P:DNA recombination"/>
    <property type="evidence" value="ECO:0007669"/>
    <property type="project" value="UniProtKB-KW"/>
</dbReference>
<organism evidence="3 4">
    <name type="scientific">Ensifer adhaerens</name>
    <name type="common">Sinorhizobium morelense</name>
    <dbReference type="NCBI Taxonomy" id="106592"/>
    <lineage>
        <taxon>Bacteria</taxon>
        <taxon>Pseudomonadati</taxon>
        <taxon>Pseudomonadota</taxon>
        <taxon>Alphaproteobacteria</taxon>
        <taxon>Hyphomicrobiales</taxon>
        <taxon>Rhizobiaceae</taxon>
        <taxon>Sinorhizobium/Ensifer group</taxon>
        <taxon>Ensifer</taxon>
    </lineage>
</organism>
<feature type="domain" description="Tyr recombinase" evidence="2">
    <location>
        <begin position="1"/>
        <end position="67"/>
    </location>
</feature>
<dbReference type="OrthoDB" id="9785687at2"/>
<dbReference type="InterPro" id="IPR002104">
    <property type="entry name" value="Integrase_catalytic"/>
</dbReference>
<dbReference type="AlphaFoldDB" id="A0A0L8BD62"/>
<dbReference type="InterPro" id="IPR013762">
    <property type="entry name" value="Integrase-like_cat_sf"/>
</dbReference>
<protein>
    <recommendedName>
        <fullName evidence="2">Tyr recombinase domain-containing protein</fullName>
    </recommendedName>
</protein>
<dbReference type="Pfam" id="PF00589">
    <property type="entry name" value="Phage_integrase"/>
    <property type="match status" value="1"/>
</dbReference>
<dbReference type="EMBL" id="LGAP01000048">
    <property type="protein sequence ID" value="KOF12626.1"/>
    <property type="molecule type" value="Genomic_DNA"/>
</dbReference>
<comment type="caution">
    <text evidence="3">The sequence shown here is derived from an EMBL/GenBank/DDBJ whole genome shotgun (WGS) entry which is preliminary data.</text>
</comment>
<proteinExistence type="predicted"/>
<evidence type="ECO:0000313" key="3">
    <source>
        <dbReference type="EMBL" id="KOF12626.1"/>
    </source>
</evidence>
<dbReference type="PATRIC" id="fig|106592.7.peg.6174"/>
<evidence type="ECO:0000313" key="4">
    <source>
        <dbReference type="Proteomes" id="UP000037425"/>
    </source>
</evidence>